<dbReference type="Gene3D" id="1.10.150.110">
    <property type="entry name" value="DNA polymerase beta, N-terminal domain-like"/>
    <property type="match status" value="1"/>
</dbReference>
<accession>A0A2T6ZZT5</accession>
<dbReference type="FunFam" id="1.10.150.20:FF:000010">
    <property type="entry name" value="DNA polymerase lambda"/>
    <property type="match status" value="1"/>
</dbReference>
<dbReference type="FunFam" id="1.10.150.110:FF:000005">
    <property type="entry name" value="DNA polymerase POL4"/>
    <property type="match status" value="1"/>
</dbReference>
<dbReference type="SUPFAM" id="SSF81585">
    <property type="entry name" value="PsbU/PolX domain-like"/>
    <property type="match status" value="1"/>
</dbReference>
<feature type="domain" description="BRCT" evidence="19">
    <location>
        <begin position="190"/>
        <end position="287"/>
    </location>
</feature>
<dbReference type="EC" id="2.7.7.7" evidence="4"/>
<dbReference type="PANTHER" id="PTHR11276:SF28">
    <property type="entry name" value="DNA POLYMERASE LAMBDA"/>
    <property type="match status" value="1"/>
</dbReference>
<evidence type="ECO:0000256" key="6">
    <source>
        <dbReference type="ARBA" id="ARBA00022634"/>
    </source>
</evidence>
<evidence type="ECO:0000256" key="11">
    <source>
        <dbReference type="ARBA" id="ARBA00022763"/>
    </source>
</evidence>
<keyword evidence="13" id="KW-0234">DNA repair</keyword>
<dbReference type="InterPro" id="IPR043519">
    <property type="entry name" value="NT_sf"/>
</dbReference>
<dbReference type="Gene3D" id="3.30.460.10">
    <property type="entry name" value="Beta Polymerase, domain 2"/>
    <property type="match status" value="1"/>
</dbReference>
<dbReference type="InterPro" id="IPR036420">
    <property type="entry name" value="BRCT_dom_sf"/>
</dbReference>
<dbReference type="InterPro" id="IPR001357">
    <property type="entry name" value="BRCT_dom"/>
</dbReference>
<dbReference type="Gene3D" id="1.10.150.20">
    <property type="entry name" value="5' to 3' exonuclease, C-terminal subdomain"/>
    <property type="match status" value="1"/>
</dbReference>
<feature type="compositionally biased region" description="Low complexity" evidence="18">
    <location>
        <begin position="331"/>
        <end position="347"/>
    </location>
</feature>
<organism evidence="20 21">
    <name type="scientific">Tuber borchii</name>
    <name type="common">White truffle</name>
    <dbReference type="NCBI Taxonomy" id="42251"/>
    <lineage>
        <taxon>Eukaryota</taxon>
        <taxon>Fungi</taxon>
        <taxon>Dikarya</taxon>
        <taxon>Ascomycota</taxon>
        <taxon>Pezizomycotina</taxon>
        <taxon>Pezizomycetes</taxon>
        <taxon>Pezizales</taxon>
        <taxon>Tuberaceae</taxon>
        <taxon>Tuber</taxon>
    </lineage>
</organism>
<dbReference type="EMBL" id="NESQ01000052">
    <property type="protein sequence ID" value="PUU81002.1"/>
    <property type="molecule type" value="Genomic_DNA"/>
</dbReference>
<feature type="region of interest" description="Disordered" evidence="18">
    <location>
        <begin position="292"/>
        <end position="434"/>
    </location>
</feature>
<name>A0A2T6ZZT5_TUBBO</name>
<evidence type="ECO:0000256" key="13">
    <source>
        <dbReference type="ARBA" id="ARBA00023204"/>
    </source>
</evidence>
<evidence type="ECO:0000256" key="18">
    <source>
        <dbReference type="SAM" id="MobiDB-lite"/>
    </source>
</evidence>
<dbReference type="CDD" id="cd00141">
    <property type="entry name" value="NT_POLXc"/>
    <property type="match status" value="1"/>
</dbReference>
<dbReference type="GO" id="GO:0016829">
    <property type="term" value="F:lyase activity"/>
    <property type="evidence" value="ECO:0007669"/>
    <property type="project" value="UniProtKB-KW"/>
</dbReference>
<dbReference type="Proteomes" id="UP000244722">
    <property type="component" value="Unassembled WGS sequence"/>
</dbReference>
<comment type="subcellular location">
    <subcellularLocation>
        <location evidence="2">Nucleus</location>
    </subcellularLocation>
</comment>
<evidence type="ECO:0000256" key="10">
    <source>
        <dbReference type="ARBA" id="ARBA00022723"/>
    </source>
</evidence>
<evidence type="ECO:0000256" key="16">
    <source>
        <dbReference type="ARBA" id="ARBA00049244"/>
    </source>
</evidence>
<dbReference type="InterPro" id="IPR002008">
    <property type="entry name" value="DNA_pol_X_beta-like"/>
</dbReference>
<dbReference type="GO" id="GO:0003677">
    <property type="term" value="F:DNA binding"/>
    <property type="evidence" value="ECO:0007669"/>
    <property type="project" value="InterPro"/>
</dbReference>
<evidence type="ECO:0000256" key="7">
    <source>
        <dbReference type="ARBA" id="ARBA00022679"/>
    </source>
</evidence>
<keyword evidence="11" id="KW-0227">DNA damage</keyword>
<dbReference type="PROSITE" id="PS50172">
    <property type="entry name" value="BRCT"/>
    <property type="match status" value="1"/>
</dbReference>
<reference evidence="20 21" key="1">
    <citation type="submission" date="2017-04" db="EMBL/GenBank/DDBJ databases">
        <title>Draft genome sequence of Tuber borchii Vittad., a whitish edible truffle.</title>
        <authorList>
            <consortium name="DOE Joint Genome Institute"/>
            <person name="Murat C."/>
            <person name="Kuo A."/>
            <person name="Barry K.W."/>
            <person name="Clum A."/>
            <person name="Dockter R.B."/>
            <person name="Fauchery L."/>
            <person name="Iotti M."/>
            <person name="Kohler A."/>
            <person name="Labutti K."/>
            <person name="Lindquist E.A."/>
            <person name="Lipzen A."/>
            <person name="Ohm R.A."/>
            <person name="Wang M."/>
            <person name="Grigoriev I.V."/>
            <person name="Zambonelli A."/>
            <person name="Martin F.M."/>
        </authorList>
    </citation>
    <scope>NUCLEOTIDE SEQUENCE [LARGE SCALE GENOMIC DNA]</scope>
    <source>
        <strain evidence="20 21">Tbo3840</strain>
    </source>
</reference>
<keyword evidence="14" id="KW-0456">Lyase</keyword>
<evidence type="ECO:0000256" key="1">
    <source>
        <dbReference type="ARBA" id="ARBA00001936"/>
    </source>
</evidence>
<dbReference type="GO" id="GO:0003887">
    <property type="term" value="F:DNA-directed DNA polymerase activity"/>
    <property type="evidence" value="ECO:0007669"/>
    <property type="project" value="UniProtKB-KW"/>
</dbReference>
<dbReference type="AlphaFoldDB" id="A0A2T6ZZT5"/>
<comment type="caution">
    <text evidence="20">The sequence shown here is derived from an EMBL/GenBank/DDBJ whole genome shotgun (WGS) entry which is preliminary data.</text>
</comment>
<dbReference type="InterPro" id="IPR028207">
    <property type="entry name" value="DNA_pol_B_palm_palm"/>
</dbReference>
<dbReference type="InterPro" id="IPR018944">
    <property type="entry name" value="DNA_pol_lambd_fingers_domain"/>
</dbReference>
<feature type="region of interest" description="Disordered" evidence="18">
    <location>
        <begin position="138"/>
        <end position="184"/>
    </location>
</feature>
<sequence>MIKDESFNAKNRFFEGLYSLDSIVEDDDLYEDNLVSMLLTKTKDPAIRNPRTLPKLTRARTAATSSVRPVSSSRAAFSRALSLPAQKLHPSTMPNKPMPALSTSTVVAPPAQHEASRSPRLLAPSTFVATPSRAAATAARSSLPLPDVPPVHTPTPTAPPESSRMSIAGSGGSTKRKRSSKAANQLTTRGSQLIFSYLVFYFIPNDIKNPARKIRVQKAAEFGAFCINEWNDRFITHIIVESHFKYLDVLKYLKLEKLPESIIIVNQDYTGDCLHHGRILDHTQKIYEIHGRAPLSPPQAPALPPPPINKIPPPPQSPQIKPSRLKKPLESTQTSSHPPSSLSSSQPFEIDAPVPTRSDYVASTAPDETAPKDDLDMMIDEAKKIGPLPLEDEGEESKSVEEIETTDDEQDSLEPAKRRKAKGKGRKSDKPRHYLGTFQCLQKNDENQTEGNPNQRTIEILSEMQRYYEMLKDTWRSLGYRKAIAILKRQDHKIKFANEARELPGIGDRIATKIEEIVRTDRLRRLDYTKMDPEDEALRLFLGIYGVGGVKAQKLVDAGYRTLDDIKAHVRLTSSQRIGIEHYEDFQQRIPRDEVKQHGDIAMRVAHQIDAELKLEILGSYRRGAKDCGDIDIMITKEGVGAYAITEILRELVEKLFEIDFLQCALAIPRGSDNGTKWHGASKVSSGPWRRIDFLVVPWPERGAALLYFTGNDIFNRSLRLLASKKGFRLNQSGLYKDVMRGRDRAKFTDGVLVESESEEKIFEILGVPYRPPEHRIC</sequence>
<evidence type="ECO:0000313" key="20">
    <source>
        <dbReference type="EMBL" id="PUU81002.1"/>
    </source>
</evidence>
<dbReference type="InterPro" id="IPR037160">
    <property type="entry name" value="DNA_Pol_thumb_sf"/>
</dbReference>
<keyword evidence="9" id="KW-0235">DNA replication</keyword>
<dbReference type="SUPFAM" id="SSF47802">
    <property type="entry name" value="DNA polymerase beta, N-terminal domain-like"/>
    <property type="match status" value="1"/>
</dbReference>
<comment type="cofactor">
    <cofactor evidence="1">
        <name>Mn(2+)</name>
        <dbReference type="ChEBI" id="CHEBI:29035"/>
    </cofactor>
</comment>
<feature type="compositionally biased region" description="Pro residues" evidence="18">
    <location>
        <begin position="295"/>
        <end position="317"/>
    </location>
</feature>
<keyword evidence="8" id="KW-0548">Nucleotidyltransferase</keyword>
<dbReference type="STRING" id="42251.A0A2T6ZZT5"/>
<dbReference type="InterPro" id="IPR002054">
    <property type="entry name" value="DNA-dir_DNA_pol_X"/>
</dbReference>
<evidence type="ECO:0000256" key="2">
    <source>
        <dbReference type="ARBA" id="ARBA00004123"/>
    </source>
</evidence>
<feature type="active site" description="Nucleophile; Schiff-base intermediate with DNA; for 5'-dRP lyase activity" evidence="17">
    <location>
        <position position="513"/>
    </location>
</feature>
<evidence type="ECO:0000256" key="3">
    <source>
        <dbReference type="ARBA" id="ARBA00008323"/>
    </source>
</evidence>
<keyword evidence="6" id="KW-0237">DNA synthesis</keyword>
<feature type="compositionally biased region" description="Acidic residues" evidence="18">
    <location>
        <begin position="402"/>
        <end position="412"/>
    </location>
</feature>
<dbReference type="GO" id="GO:0006303">
    <property type="term" value="P:double-strand break repair via nonhomologous end joining"/>
    <property type="evidence" value="ECO:0007669"/>
    <property type="project" value="TreeGrafter"/>
</dbReference>
<dbReference type="Pfam" id="PF10391">
    <property type="entry name" value="DNA_pol_lambd_f"/>
    <property type="match status" value="1"/>
</dbReference>
<dbReference type="InterPro" id="IPR027421">
    <property type="entry name" value="DNA_pol_lamdba_lyase_dom_sf"/>
</dbReference>
<dbReference type="PANTHER" id="PTHR11276">
    <property type="entry name" value="DNA POLYMERASE TYPE-X FAMILY MEMBER"/>
    <property type="match status" value="1"/>
</dbReference>
<evidence type="ECO:0000256" key="12">
    <source>
        <dbReference type="ARBA" id="ARBA00022932"/>
    </source>
</evidence>
<evidence type="ECO:0000256" key="9">
    <source>
        <dbReference type="ARBA" id="ARBA00022705"/>
    </source>
</evidence>
<evidence type="ECO:0000256" key="14">
    <source>
        <dbReference type="ARBA" id="ARBA00023239"/>
    </source>
</evidence>
<dbReference type="PRINTS" id="PR00870">
    <property type="entry name" value="DNAPOLXBETA"/>
</dbReference>
<dbReference type="Gene3D" id="3.40.50.10190">
    <property type="entry name" value="BRCT domain"/>
    <property type="match status" value="1"/>
</dbReference>
<gene>
    <name evidence="20" type="ORF">B9Z19DRAFT_1043677</name>
</gene>
<dbReference type="OrthoDB" id="205514at2759"/>
<feature type="compositionally biased region" description="Pro residues" evidence="18">
    <location>
        <begin position="146"/>
        <end position="159"/>
    </location>
</feature>
<keyword evidence="21" id="KW-1185">Reference proteome</keyword>
<dbReference type="SMART" id="SM00483">
    <property type="entry name" value="POLXc"/>
    <property type="match status" value="1"/>
</dbReference>
<dbReference type="Pfam" id="PF14791">
    <property type="entry name" value="DNA_pol_B_thumb"/>
    <property type="match status" value="1"/>
</dbReference>
<evidence type="ECO:0000256" key="15">
    <source>
        <dbReference type="ARBA" id="ARBA00023242"/>
    </source>
</evidence>
<dbReference type="SUPFAM" id="SSF81301">
    <property type="entry name" value="Nucleotidyltransferase"/>
    <property type="match status" value="1"/>
</dbReference>
<keyword evidence="12" id="KW-0239">DNA-directed DNA polymerase</keyword>
<comment type="similarity">
    <text evidence="3">Belongs to the DNA polymerase type-X family.</text>
</comment>
<evidence type="ECO:0000256" key="5">
    <source>
        <dbReference type="ARBA" id="ARBA00016513"/>
    </source>
</evidence>
<proteinExistence type="inferred from homology"/>
<keyword evidence="10" id="KW-0479">Metal-binding</keyword>
<dbReference type="PRINTS" id="PR00869">
    <property type="entry name" value="DNAPOLX"/>
</dbReference>
<comment type="catalytic activity">
    <reaction evidence="16">
        <text>DNA(n) + a 2'-deoxyribonucleoside 5'-triphosphate = DNA(n+1) + diphosphate</text>
        <dbReference type="Rhea" id="RHEA:22508"/>
        <dbReference type="Rhea" id="RHEA-COMP:17339"/>
        <dbReference type="Rhea" id="RHEA-COMP:17340"/>
        <dbReference type="ChEBI" id="CHEBI:33019"/>
        <dbReference type="ChEBI" id="CHEBI:61560"/>
        <dbReference type="ChEBI" id="CHEBI:173112"/>
        <dbReference type="EC" id="2.7.7.7"/>
    </reaction>
</comment>
<protein>
    <recommendedName>
        <fullName evidence="5">DNA polymerase lambda</fullName>
        <ecNumber evidence="4">2.7.7.7</ecNumber>
    </recommendedName>
</protein>
<dbReference type="Gene3D" id="3.30.210.10">
    <property type="entry name" value="DNA polymerase, thumb domain"/>
    <property type="match status" value="1"/>
</dbReference>
<feature type="compositionally biased region" description="Basic and acidic residues" evidence="18">
    <location>
        <begin position="369"/>
        <end position="384"/>
    </location>
</feature>
<dbReference type="Pfam" id="PF14716">
    <property type="entry name" value="HHH_8"/>
    <property type="match status" value="1"/>
</dbReference>
<keyword evidence="15" id="KW-0539">Nucleus</keyword>
<dbReference type="InterPro" id="IPR029398">
    <property type="entry name" value="PolB_thumb"/>
</dbReference>
<evidence type="ECO:0000256" key="8">
    <source>
        <dbReference type="ARBA" id="ARBA00022695"/>
    </source>
</evidence>
<keyword evidence="7" id="KW-0808">Transferase</keyword>
<evidence type="ECO:0000313" key="21">
    <source>
        <dbReference type="Proteomes" id="UP000244722"/>
    </source>
</evidence>
<evidence type="ECO:0000259" key="19">
    <source>
        <dbReference type="PROSITE" id="PS50172"/>
    </source>
</evidence>
<dbReference type="InterPro" id="IPR010996">
    <property type="entry name" value="HHH_MUS81"/>
</dbReference>
<evidence type="ECO:0000256" key="4">
    <source>
        <dbReference type="ARBA" id="ARBA00012417"/>
    </source>
</evidence>
<dbReference type="SUPFAM" id="SSF52113">
    <property type="entry name" value="BRCT domain"/>
    <property type="match status" value="1"/>
</dbReference>
<evidence type="ECO:0000256" key="17">
    <source>
        <dbReference type="PIRSR" id="PIRSR622312-50"/>
    </source>
</evidence>
<dbReference type="GO" id="GO:0005634">
    <property type="term" value="C:nucleus"/>
    <property type="evidence" value="ECO:0007669"/>
    <property type="project" value="UniProtKB-SubCell"/>
</dbReference>
<dbReference type="InterPro" id="IPR022312">
    <property type="entry name" value="DNA_pol_X"/>
</dbReference>
<dbReference type="GO" id="GO:0046872">
    <property type="term" value="F:metal ion binding"/>
    <property type="evidence" value="ECO:0007669"/>
    <property type="project" value="UniProtKB-KW"/>
</dbReference>
<dbReference type="Pfam" id="PF14792">
    <property type="entry name" value="DNA_pol_B_palm"/>
    <property type="match status" value="1"/>
</dbReference>
<feature type="region of interest" description="Disordered" evidence="18">
    <location>
        <begin position="87"/>
        <end position="123"/>
    </location>
</feature>